<evidence type="ECO:0008006" key="10">
    <source>
        <dbReference type="Google" id="ProtNLM"/>
    </source>
</evidence>
<keyword evidence="7" id="KW-0472">Membrane</keyword>
<dbReference type="GO" id="GO:0006814">
    <property type="term" value="P:sodium ion transport"/>
    <property type="evidence" value="ECO:0007669"/>
    <property type="project" value="UniProtKB-KW"/>
</dbReference>
<evidence type="ECO:0000256" key="4">
    <source>
        <dbReference type="ARBA" id="ARBA00023065"/>
    </source>
</evidence>
<name>C9S6Q4_VERA1</name>
<keyword evidence="9" id="KW-1185">Reference proteome</keyword>
<evidence type="ECO:0000256" key="5">
    <source>
        <dbReference type="ARBA" id="ARBA00023201"/>
    </source>
</evidence>
<keyword evidence="4" id="KW-0406">Ion transport</keyword>
<sequence length="377" mass="40716">MEYALAYHEPYITTIVTLCSFLLLLNIINYALDRIVYCGLIGQVLLGIAWGTPGFQWLERDLENAAMQLGYIGLLLIVYEGGEYVVLPLTLQVNLARERYRGGRLDRLSISLKTAFVLHTTILLALVVGGTYAGTSGLFAAYIAGASISWWDSEVPHPAARQTSRPSIVSQGRVTANENQPRSDAEGASADRAQSSSSPSGMIVYQRFFEKTVNQILKPLFFRNTKLSPVALCEGTPLARKAEAASCPPQDRTEDVPLESMNPASQPVPSLPHNASPDPKMPVSLYPACIMAFAMVARGEIGFLISALAESNGVLGRQPHEGQPSELFLVITWAIVLCTIGGPVCVGLLVKRVNKLEGQKVSTEGASVLGAWGVDKI</sequence>
<feature type="transmembrane region" description="Helical" evidence="7">
    <location>
        <begin position="327"/>
        <end position="350"/>
    </location>
</feature>
<proteinExistence type="predicted"/>
<keyword evidence="7" id="KW-0812">Transmembrane</keyword>
<evidence type="ECO:0000313" key="9">
    <source>
        <dbReference type="Proteomes" id="UP000008698"/>
    </source>
</evidence>
<evidence type="ECO:0000256" key="7">
    <source>
        <dbReference type="SAM" id="Phobius"/>
    </source>
</evidence>
<dbReference type="eggNOG" id="ENOG502QU6S">
    <property type="taxonomic scope" value="Eukaryota"/>
</dbReference>
<feature type="transmembrane region" description="Helical" evidence="7">
    <location>
        <begin position="35"/>
        <end position="53"/>
    </location>
</feature>
<feature type="compositionally biased region" description="Low complexity" evidence="6">
    <location>
        <begin position="188"/>
        <end position="198"/>
    </location>
</feature>
<evidence type="ECO:0000256" key="1">
    <source>
        <dbReference type="ARBA" id="ARBA00022448"/>
    </source>
</evidence>
<dbReference type="HOGENOM" id="CLU_024407_1_0_1"/>
<dbReference type="OMA" id="YALAYHE"/>
<keyword evidence="7" id="KW-1133">Transmembrane helix</keyword>
<evidence type="ECO:0000256" key="3">
    <source>
        <dbReference type="ARBA" id="ARBA00023053"/>
    </source>
</evidence>
<feature type="transmembrane region" description="Helical" evidence="7">
    <location>
        <begin position="65"/>
        <end position="87"/>
    </location>
</feature>
<keyword evidence="3" id="KW-0915">Sodium</keyword>
<feature type="transmembrane region" description="Helical" evidence="7">
    <location>
        <begin position="12"/>
        <end position="28"/>
    </location>
</feature>
<evidence type="ECO:0000256" key="6">
    <source>
        <dbReference type="SAM" id="MobiDB-lite"/>
    </source>
</evidence>
<dbReference type="Proteomes" id="UP000008698">
    <property type="component" value="Unassembled WGS sequence"/>
</dbReference>
<keyword evidence="1" id="KW-0813">Transport</keyword>
<dbReference type="KEGG" id="val:VDBG_00653"/>
<feature type="region of interest" description="Disordered" evidence="6">
    <location>
        <begin position="161"/>
        <end position="198"/>
    </location>
</feature>
<organism evidence="9">
    <name type="scientific">Verticillium alfalfae (strain VaMs.102 / ATCC MYA-4576 / FGSC 10136)</name>
    <name type="common">Verticillium wilt of alfalfa</name>
    <name type="synonym">Verticillium albo-atrum</name>
    <dbReference type="NCBI Taxonomy" id="526221"/>
    <lineage>
        <taxon>Eukaryota</taxon>
        <taxon>Fungi</taxon>
        <taxon>Dikarya</taxon>
        <taxon>Ascomycota</taxon>
        <taxon>Pezizomycotina</taxon>
        <taxon>Sordariomycetes</taxon>
        <taxon>Hypocreomycetidae</taxon>
        <taxon>Glomerellales</taxon>
        <taxon>Plectosphaerellaceae</taxon>
        <taxon>Verticillium</taxon>
    </lineage>
</organism>
<dbReference type="PANTHER" id="PTHR43562:SF3">
    <property type="entry name" value="SODIUM ION_PROTON EXCHANGER (EUROFUNG)"/>
    <property type="match status" value="1"/>
</dbReference>
<feature type="region of interest" description="Disordered" evidence="6">
    <location>
        <begin position="241"/>
        <end position="276"/>
    </location>
</feature>
<gene>
    <name evidence="8" type="ORF">VDBG_00653</name>
</gene>
<dbReference type="RefSeq" id="XP_003008971.1">
    <property type="nucleotide sequence ID" value="XM_003008925.1"/>
</dbReference>
<protein>
    <recommendedName>
        <fullName evidence="10">Cation/H+ exchanger domain-containing protein</fullName>
    </recommendedName>
</protein>
<keyword evidence="2" id="KW-0050">Antiport</keyword>
<accession>C9S6Q4</accession>
<feature type="compositionally biased region" description="Polar residues" evidence="6">
    <location>
        <begin position="161"/>
        <end position="182"/>
    </location>
</feature>
<dbReference type="GO" id="GO:0015297">
    <property type="term" value="F:antiporter activity"/>
    <property type="evidence" value="ECO:0007669"/>
    <property type="project" value="UniProtKB-KW"/>
</dbReference>
<dbReference type="OrthoDB" id="1288932at2759"/>
<feature type="transmembrane region" description="Helical" evidence="7">
    <location>
        <begin position="132"/>
        <end position="151"/>
    </location>
</feature>
<dbReference type="GeneID" id="9530541"/>
<keyword evidence="5" id="KW-0739">Sodium transport</keyword>
<evidence type="ECO:0000313" key="8">
    <source>
        <dbReference type="EMBL" id="EEY14545.1"/>
    </source>
</evidence>
<dbReference type="PANTHER" id="PTHR43562">
    <property type="entry name" value="NAPA-TYPE SODIUM/HYDROGEN ANTIPORTER"/>
    <property type="match status" value="1"/>
</dbReference>
<reference evidence="9" key="1">
    <citation type="journal article" date="2011" name="PLoS Pathog.">
        <title>Comparative genomics yields insights into niche adaptation of plant vascular wilt pathogens.</title>
        <authorList>
            <person name="Klosterman S.J."/>
            <person name="Subbarao K.V."/>
            <person name="Kang S."/>
            <person name="Veronese P."/>
            <person name="Gold S.E."/>
            <person name="Thomma B.P.H.J."/>
            <person name="Chen Z."/>
            <person name="Henrissat B."/>
            <person name="Lee Y.-H."/>
            <person name="Park J."/>
            <person name="Garcia-Pedrajas M.D."/>
            <person name="Barbara D.J."/>
            <person name="Anchieta A."/>
            <person name="de Jonge R."/>
            <person name="Santhanam P."/>
            <person name="Maruthachalam K."/>
            <person name="Atallah Z."/>
            <person name="Amyotte S.G."/>
            <person name="Paz Z."/>
            <person name="Inderbitzin P."/>
            <person name="Hayes R.J."/>
            <person name="Heiman D.I."/>
            <person name="Young S."/>
            <person name="Zeng Q."/>
            <person name="Engels R."/>
            <person name="Galagan J."/>
            <person name="Cuomo C.A."/>
            <person name="Dobinson K.F."/>
            <person name="Ma L.-J."/>
        </authorList>
    </citation>
    <scope>NUCLEOTIDE SEQUENCE [LARGE SCALE GENOMIC DNA]</scope>
    <source>
        <strain evidence="9">VaMs.102 / ATCC MYA-4576 / FGSC 10136</strain>
    </source>
</reference>
<dbReference type="AlphaFoldDB" id="C9S6Q4"/>
<evidence type="ECO:0000256" key="2">
    <source>
        <dbReference type="ARBA" id="ARBA00022449"/>
    </source>
</evidence>
<dbReference type="EMBL" id="DS985214">
    <property type="protein sequence ID" value="EEY14545.1"/>
    <property type="molecule type" value="Genomic_DNA"/>
</dbReference>